<name>A0AAN6RM40_9PLEO</name>
<dbReference type="AlphaFoldDB" id="A0AAN6RM40"/>
<organism evidence="2 3">
    <name type="scientific">Pseudopithomyces chartarum</name>
    <dbReference type="NCBI Taxonomy" id="1892770"/>
    <lineage>
        <taxon>Eukaryota</taxon>
        <taxon>Fungi</taxon>
        <taxon>Dikarya</taxon>
        <taxon>Ascomycota</taxon>
        <taxon>Pezizomycotina</taxon>
        <taxon>Dothideomycetes</taxon>
        <taxon>Pleosporomycetidae</taxon>
        <taxon>Pleosporales</taxon>
        <taxon>Massarineae</taxon>
        <taxon>Didymosphaeriaceae</taxon>
        <taxon>Pseudopithomyces</taxon>
    </lineage>
</organism>
<comment type="caution">
    <text evidence="2">The sequence shown here is derived from an EMBL/GenBank/DDBJ whole genome shotgun (WGS) entry which is preliminary data.</text>
</comment>
<dbReference type="EMBL" id="WVTA01000002">
    <property type="protein sequence ID" value="KAK3215469.1"/>
    <property type="molecule type" value="Genomic_DNA"/>
</dbReference>
<sequence length="129" mass="14007">MDEYDEAVLFTLSLLESRLSRLEYVLGNKPASDEKPKTVTERIHKLEKALADLSSKTSLLDDANQLLTKHHDLLPSTHPSPSTPPLTPSELTTTIIDRAPSFATTASQLKALEDQQLPGGRGRAFAAGA</sequence>
<dbReference type="Proteomes" id="UP001280581">
    <property type="component" value="Unassembled WGS sequence"/>
</dbReference>
<evidence type="ECO:0000256" key="1">
    <source>
        <dbReference type="SAM" id="MobiDB-lite"/>
    </source>
</evidence>
<gene>
    <name evidence="2" type="ORF">GRF29_8g92661</name>
</gene>
<feature type="region of interest" description="Disordered" evidence="1">
    <location>
        <begin position="72"/>
        <end position="93"/>
    </location>
</feature>
<proteinExistence type="predicted"/>
<evidence type="ECO:0000313" key="2">
    <source>
        <dbReference type="EMBL" id="KAK3215469.1"/>
    </source>
</evidence>
<reference evidence="2 3" key="1">
    <citation type="submission" date="2021-02" db="EMBL/GenBank/DDBJ databases">
        <title>Genome assembly of Pseudopithomyces chartarum.</title>
        <authorList>
            <person name="Jauregui R."/>
            <person name="Singh J."/>
            <person name="Voisey C."/>
        </authorList>
    </citation>
    <scope>NUCLEOTIDE SEQUENCE [LARGE SCALE GENOMIC DNA]</scope>
    <source>
        <strain evidence="2 3">AGR01</strain>
    </source>
</reference>
<keyword evidence="3" id="KW-1185">Reference proteome</keyword>
<evidence type="ECO:0000313" key="3">
    <source>
        <dbReference type="Proteomes" id="UP001280581"/>
    </source>
</evidence>
<accession>A0AAN6RM40</accession>
<protein>
    <submittedName>
        <fullName evidence="2">Uncharacterized protein</fullName>
    </submittedName>
</protein>